<evidence type="ECO:0000256" key="1">
    <source>
        <dbReference type="SAM" id="Phobius"/>
    </source>
</evidence>
<reference evidence="2 3" key="1">
    <citation type="submission" date="2024-09" db="EMBL/GenBank/DDBJ databases">
        <authorList>
            <person name="Sun Q."/>
            <person name="Mori K."/>
        </authorList>
    </citation>
    <scope>NUCLEOTIDE SEQUENCE [LARGE SCALE GENOMIC DNA]</scope>
    <source>
        <strain evidence="2 3">CCM 7539</strain>
    </source>
</reference>
<feature type="transmembrane region" description="Helical" evidence="1">
    <location>
        <begin position="96"/>
        <end position="116"/>
    </location>
</feature>
<evidence type="ECO:0000313" key="3">
    <source>
        <dbReference type="Proteomes" id="UP001589767"/>
    </source>
</evidence>
<protein>
    <submittedName>
        <fullName evidence="2">Uncharacterized protein</fullName>
    </submittedName>
</protein>
<sequence>MSEFIRNYQGLLLSCCVLIVILILYKALNITAKTLFKGILYRDRFWFITSFVLIFCQLVFLESETNSVIYIICTMYSGLISTGSLIYLFSKKIDNIDFTVVVGIFILMQSALSMLISSKFNDNDYNVSLIHAMIYIGLPSFLLFEIDKKRKQASKNNNSKEISESNIDSVKFIFKLVETFNHREKK</sequence>
<accession>A0ABV6H0R1</accession>
<organism evidence="2 3">
    <name type="scientific">Gallibacterium trehalosifermentans</name>
    <dbReference type="NCBI Taxonomy" id="516935"/>
    <lineage>
        <taxon>Bacteria</taxon>
        <taxon>Pseudomonadati</taxon>
        <taxon>Pseudomonadota</taxon>
        <taxon>Gammaproteobacteria</taxon>
        <taxon>Pasteurellales</taxon>
        <taxon>Pasteurellaceae</taxon>
        <taxon>Gallibacterium</taxon>
    </lineage>
</organism>
<feature type="transmembrane region" description="Helical" evidence="1">
    <location>
        <begin position="45"/>
        <end position="61"/>
    </location>
</feature>
<keyword evidence="1" id="KW-1133">Transmembrane helix</keyword>
<keyword evidence="3" id="KW-1185">Reference proteome</keyword>
<dbReference type="Proteomes" id="UP001589767">
    <property type="component" value="Unassembled WGS sequence"/>
</dbReference>
<keyword evidence="1" id="KW-0472">Membrane</keyword>
<comment type="caution">
    <text evidence="2">The sequence shown here is derived from an EMBL/GenBank/DDBJ whole genome shotgun (WGS) entry which is preliminary data.</text>
</comment>
<proteinExistence type="predicted"/>
<gene>
    <name evidence="2" type="ORF">ACFFHK_05790</name>
</gene>
<dbReference type="EMBL" id="JBHLWB010000005">
    <property type="protein sequence ID" value="MFC0309220.1"/>
    <property type="molecule type" value="Genomic_DNA"/>
</dbReference>
<feature type="transmembrane region" description="Helical" evidence="1">
    <location>
        <begin position="128"/>
        <end position="146"/>
    </location>
</feature>
<dbReference type="RefSeq" id="WP_382370471.1">
    <property type="nucleotide sequence ID" value="NZ_JBHLWB010000005.1"/>
</dbReference>
<name>A0ABV6H0R1_9PAST</name>
<evidence type="ECO:0000313" key="2">
    <source>
        <dbReference type="EMBL" id="MFC0309220.1"/>
    </source>
</evidence>
<feature type="transmembrane region" description="Helical" evidence="1">
    <location>
        <begin position="67"/>
        <end position="89"/>
    </location>
</feature>
<feature type="transmembrane region" description="Helical" evidence="1">
    <location>
        <begin position="6"/>
        <end position="25"/>
    </location>
</feature>
<keyword evidence="1" id="KW-0812">Transmembrane</keyword>